<dbReference type="SMART" id="SM00210">
    <property type="entry name" value="TSPN"/>
    <property type="match status" value="1"/>
</dbReference>
<evidence type="ECO:0000313" key="8">
    <source>
        <dbReference type="Proteomes" id="UP000316079"/>
    </source>
</evidence>
<dbReference type="STRING" id="623744.A0A553ML04"/>
<keyword evidence="4" id="KW-0472">Membrane</keyword>
<keyword evidence="4" id="KW-1133">Transmembrane helix</keyword>
<evidence type="ECO:0000256" key="3">
    <source>
        <dbReference type="SAM" id="MobiDB-lite"/>
    </source>
</evidence>
<dbReference type="EMBL" id="SRMA01027433">
    <property type="protein sequence ID" value="TRY53868.1"/>
    <property type="molecule type" value="Genomic_DNA"/>
</dbReference>
<dbReference type="InterPro" id="IPR013320">
    <property type="entry name" value="ConA-like_dom_sf"/>
</dbReference>
<dbReference type="OrthoDB" id="10060752at2759"/>
<evidence type="ECO:0000313" key="7">
    <source>
        <dbReference type="EMBL" id="TRY53868.1"/>
    </source>
</evidence>
<keyword evidence="4" id="KW-0812">Transmembrane</keyword>
<dbReference type="Gene3D" id="2.60.120.200">
    <property type="match status" value="1"/>
</dbReference>
<evidence type="ECO:0000256" key="4">
    <source>
        <dbReference type="SAM" id="Phobius"/>
    </source>
</evidence>
<feature type="signal peptide" evidence="5">
    <location>
        <begin position="1"/>
        <end position="22"/>
    </location>
</feature>
<feature type="compositionally biased region" description="Low complexity" evidence="3">
    <location>
        <begin position="37"/>
        <end position="52"/>
    </location>
</feature>
<organism evidence="7 8">
    <name type="scientific">Danionella cerebrum</name>
    <dbReference type="NCBI Taxonomy" id="2873325"/>
    <lineage>
        <taxon>Eukaryota</taxon>
        <taxon>Metazoa</taxon>
        <taxon>Chordata</taxon>
        <taxon>Craniata</taxon>
        <taxon>Vertebrata</taxon>
        <taxon>Euteleostomi</taxon>
        <taxon>Actinopterygii</taxon>
        <taxon>Neopterygii</taxon>
        <taxon>Teleostei</taxon>
        <taxon>Ostariophysi</taxon>
        <taxon>Cypriniformes</taxon>
        <taxon>Danionidae</taxon>
        <taxon>Danioninae</taxon>
        <taxon>Danionella</taxon>
    </lineage>
</organism>
<protein>
    <recommendedName>
        <fullName evidence="6">Thrombospondin-like N-terminal domain-containing protein</fullName>
    </recommendedName>
</protein>
<keyword evidence="2" id="KW-0677">Repeat</keyword>
<keyword evidence="8" id="KW-1185">Reference proteome</keyword>
<comment type="caution">
    <text evidence="7">The sequence shown here is derived from an EMBL/GenBank/DDBJ whole genome shotgun (WGS) entry which is preliminary data.</text>
</comment>
<proteinExistence type="predicted"/>
<reference evidence="7 8" key="1">
    <citation type="journal article" date="2019" name="Sci. Data">
        <title>Hybrid genome assembly and annotation of Danionella translucida.</title>
        <authorList>
            <person name="Kadobianskyi M."/>
            <person name="Schulze L."/>
            <person name="Schuelke M."/>
            <person name="Judkewitz B."/>
        </authorList>
    </citation>
    <scope>NUCLEOTIDE SEQUENCE [LARGE SCALE GENOMIC DNA]</scope>
    <source>
        <strain evidence="7 8">Bolton</strain>
    </source>
</reference>
<sequence length="600" mass="66792">MEARVLPLTCALLFSLVSVSSQIQWFRFLWVPEGSTTSAPVTNTSSTSTTTTTEEHTVAPVLPTAPPQPTDGPGKLRARKPLRMWKNDRGSKGHLILTDLVGVPLPPSVSFITGYEGFPAYYFGPNSNVGRLTHSFIPEPFFTDFAIIVTIRPSSSRGGVLFAITDPSQKMVHLGLALTPVEDKTQRIVLYYSEPGLSDSTEVASFKVPDMRQQWSRFTLSVEGEEVRLYMDCEEYHSAPLRRSTQPLRFQPGSGVFVANAGSTGLERFVGAIQQLVIKPDPRAAEEQCEEDDPSTSRPTSPIEAPPILTPDQEEGRFSGHVTSTDESLLGGKDKKGSVENLDLLAHQEPLDPLGLLYHTDIQGSLGQGGLKVRWVNLEDKAGQAKMDNLVREDLQDFQDYLENQESKEKRVTLAWVYQECQVHQDLLDYQDQLNLSKFLMDSMLSALDLEMVTSIQNFFEVHLDLLGLLVNLVHLVLVVHFTVWCLDLQEHLGKMVEMGNRDFLCLRTGLVALALPLALAQGLVLVLVKDRHCPGSFRSLNQMALLDSMVSKERRVNKESEDQLDLRGKMVTLALEVRLAPWDKGVYLDHLALPAHQGH</sequence>
<accession>A0A553ML04</accession>
<dbReference type="FunFam" id="2.60.120.200:FF:000039">
    <property type="entry name" value="Collagen XV alpha 1 chain"/>
    <property type="match status" value="1"/>
</dbReference>
<feature type="region of interest" description="Disordered" evidence="3">
    <location>
        <begin position="283"/>
        <end position="334"/>
    </location>
</feature>
<dbReference type="SUPFAM" id="SSF49899">
    <property type="entry name" value="Concanavalin A-like lectins/glucanases"/>
    <property type="match status" value="1"/>
</dbReference>
<evidence type="ECO:0000256" key="2">
    <source>
        <dbReference type="ARBA" id="ARBA00022737"/>
    </source>
</evidence>
<evidence type="ECO:0000256" key="1">
    <source>
        <dbReference type="ARBA" id="ARBA00022729"/>
    </source>
</evidence>
<feature type="transmembrane region" description="Helical" evidence="4">
    <location>
        <begin position="507"/>
        <end position="529"/>
    </location>
</feature>
<feature type="region of interest" description="Disordered" evidence="3">
    <location>
        <begin position="37"/>
        <end position="77"/>
    </location>
</feature>
<dbReference type="InterPro" id="IPR048287">
    <property type="entry name" value="TSPN-like_N"/>
</dbReference>
<feature type="domain" description="Thrombospondin-like N-terminal" evidence="6">
    <location>
        <begin position="94"/>
        <end position="282"/>
    </location>
</feature>
<dbReference type="AlphaFoldDB" id="A0A553ML04"/>
<gene>
    <name evidence="7" type="ORF">DNTS_002811</name>
</gene>
<feature type="chain" id="PRO_5022123886" description="Thrombospondin-like N-terminal domain-containing protein" evidence="5">
    <location>
        <begin position="23"/>
        <end position="600"/>
    </location>
</feature>
<evidence type="ECO:0000259" key="6">
    <source>
        <dbReference type="SMART" id="SM00210"/>
    </source>
</evidence>
<keyword evidence="1 5" id="KW-0732">Signal</keyword>
<name>A0A553ML04_9TELE</name>
<evidence type="ECO:0000256" key="5">
    <source>
        <dbReference type="SAM" id="SignalP"/>
    </source>
</evidence>
<feature type="transmembrane region" description="Helical" evidence="4">
    <location>
        <begin position="466"/>
        <end position="487"/>
    </location>
</feature>
<dbReference type="Proteomes" id="UP000316079">
    <property type="component" value="Unassembled WGS sequence"/>
</dbReference>